<dbReference type="VEuPathDB" id="ToxoDB:EfaB_MINUS_25458.g2174"/>
<proteinExistence type="evidence at transcript level"/>
<evidence type="ECO:0000313" key="7">
    <source>
        <dbReference type="EMBL" id="ASN64464.1"/>
    </source>
</evidence>
<comment type="subcellular location">
    <subcellularLocation>
        <location evidence="1">Membrane</location>
    </subcellularLocation>
</comment>
<dbReference type="PANTHER" id="PTHR10414">
    <property type="entry name" value="ETHANOLAMINEPHOSPHOTRANSFERASE"/>
    <property type="match status" value="1"/>
</dbReference>
<dbReference type="InterPro" id="IPR048254">
    <property type="entry name" value="CDP_ALCOHOL_P_TRANSF_CS"/>
</dbReference>
<evidence type="ECO:0000256" key="5">
    <source>
        <dbReference type="RuleBase" id="RU003750"/>
    </source>
</evidence>
<sequence>MTEFYCEGPEAALHYSPRLWGLGFNKLWGFCFFSGFQQVRKAADTPQLQIHPSYRYTPAPPTPQLMASPVAAAPQGRSNTNSTKSSSSNKSSQKKIQTSASSPSGTVFYQWIVSPLCDRICSKIPPWVHPDIISFLGLCCTSASAYCCCAATNDSSGSQLALAALLWVLYGLLDNIDGKQARRLGLCSAGGDFFDHSSDSVSSSFAALLILHMLCNKVAPSAAAAAAASTAETLNIHPTAFHVCFVLLSQAPFFIATWAHPIVGRTMLSASIDSTSNFSVDELNLLLIPGLLLLKAHSSSSSSSSSS</sequence>
<dbReference type="InterPro" id="IPR014472">
    <property type="entry name" value="CHOPT"/>
</dbReference>
<comment type="similarity">
    <text evidence="2 5">Belongs to the CDP-alcohol phosphatidyltransferase class-I family.</text>
</comment>
<accession>A0A221S612</accession>
<dbReference type="InterPro" id="IPR000462">
    <property type="entry name" value="CDP-OH_P_trans"/>
</dbReference>
<dbReference type="Gene3D" id="1.20.120.1760">
    <property type="match status" value="1"/>
</dbReference>
<dbReference type="GO" id="GO:0016780">
    <property type="term" value="F:phosphotransferase activity, for other substituted phosphate groups"/>
    <property type="evidence" value="ECO:0007669"/>
    <property type="project" value="InterPro"/>
</dbReference>
<dbReference type="GO" id="GO:0008654">
    <property type="term" value="P:phospholipid biosynthetic process"/>
    <property type="evidence" value="ECO:0007669"/>
    <property type="project" value="InterPro"/>
</dbReference>
<dbReference type="EMBL" id="KX785378">
    <property type="protein sequence ID" value="ASN64464.1"/>
    <property type="molecule type" value="mRNA"/>
</dbReference>
<keyword evidence="3 5" id="KW-0808">Transferase</keyword>
<evidence type="ECO:0000256" key="2">
    <source>
        <dbReference type="ARBA" id="ARBA00010441"/>
    </source>
</evidence>
<organism evidence="7">
    <name type="scientific">Eimeria falciformis</name>
    <dbReference type="NCBI Taxonomy" id="84963"/>
    <lineage>
        <taxon>Eukaryota</taxon>
        <taxon>Sar</taxon>
        <taxon>Alveolata</taxon>
        <taxon>Apicomplexa</taxon>
        <taxon>Conoidasida</taxon>
        <taxon>Coccidia</taxon>
        <taxon>Eucoccidiorida</taxon>
        <taxon>Eimeriorina</taxon>
        <taxon>Eimeriidae</taxon>
        <taxon>Eimeria</taxon>
    </lineage>
</organism>
<dbReference type="PROSITE" id="PS00379">
    <property type="entry name" value="CDP_ALCOHOL_P_TRANSF"/>
    <property type="match status" value="1"/>
</dbReference>
<name>A0A221S612_9EIME</name>
<dbReference type="PANTHER" id="PTHR10414:SF37">
    <property type="entry name" value="BB IN A BOXCAR, ISOFORM C"/>
    <property type="match status" value="1"/>
</dbReference>
<protein>
    <submittedName>
        <fullName evidence="7">Choline/ethanolamine phosphotransferase 3</fullName>
    </submittedName>
</protein>
<evidence type="ECO:0000256" key="6">
    <source>
        <dbReference type="SAM" id="MobiDB-lite"/>
    </source>
</evidence>
<dbReference type="AlphaFoldDB" id="A0A221S612"/>
<feature type="compositionally biased region" description="Low complexity" evidence="6">
    <location>
        <begin position="78"/>
        <end position="99"/>
    </location>
</feature>
<evidence type="ECO:0000256" key="3">
    <source>
        <dbReference type="ARBA" id="ARBA00022679"/>
    </source>
</evidence>
<reference evidence="7" key="1">
    <citation type="submission" date="2016-08" db="EMBL/GenBank/DDBJ databases">
        <title>Expression of exclusive phospholipids and autonomous membrane biogenesis indicate a host-independent lifestyle of Eimeria sporozoites.</title>
        <authorList>
            <person name="Gupta N."/>
            <person name="Kong P."/>
        </authorList>
    </citation>
    <scope>NUCLEOTIDE SEQUENCE</scope>
</reference>
<evidence type="ECO:0000256" key="1">
    <source>
        <dbReference type="ARBA" id="ARBA00004370"/>
    </source>
</evidence>
<evidence type="ECO:0000256" key="4">
    <source>
        <dbReference type="ARBA" id="ARBA00023136"/>
    </source>
</evidence>
<feature type="region of interest" description="Disordered" evidence="6">
    <location>
        <begin position="67"/>
        <end position="101"/>
    </location>
</feature>
<keyword evidence="4" id="KW-0472">Membrane</keyword>
<dbReference type="Pfam" id="PF01066">
    <property type="entry name" value="CDP-OH_P_transf"/>
    <property type="match status" value="1"/>
</dbReference>
<dbReference type="InterPro" id="IPR043130">
    <property type="entry name" value="CDP-OH_PTrfase_TM_dom"/>
</dbReference>
<dbReference type="GO" id="GO:0016020">
    <property type="term" value="C:membrane"/>
    <property type="evidence" value="ECO:0007669"/>
    <property type="project" value="UniProtKB-SubCell"/>
</dbReference>